<dbReference type="Gene3D" id="3.30.1120.70">
    <property type="match status" value="1"/>
</dbReference>
<dbReference type="Pfam" id="PF04860">
    <property type="entry name" value="Phage_portal"/>
    <property type="match status" value="1"/>
</dbReference>
<dbReference type="Proteomes" id="UP000184485">
    <property type="component" value="Unassembled WGS sequence"/>
</dbReference>
<protein>
    <submittedName>
        <fullName evidence="2">Phage portal protein, HK97 family</fullName>
    </submittedName>
</protein>
<reference evidence="2 3" key="1">
    <citation type="submission" date="2016-11" db="EMBL/GenBank/DDBJ databases">
        <authorList>
            <person name="Jaros S."/>
            <person name="Januszkiewicz K."/>
            <person name="Wedrychowicz H."/>
        </authorList>
    </citation>
    <scope>NUCLEOTIDE SEQUENCE [LARGE SCALE GENOMIC DNA]</scope>
    <source>
        <strain evidence="2 3">DSM 19436</strain>
    </source>
</reference>
<dbReference type="Gene3D" id="3.40.140.120">
    <property type="match status" value="1"/>
</dbReference>
<sequence>MLASWISKAGGFIRGGVLEKKSLVSGVSSPAPWFLDLIGSQPVASGVSVTPETAMRSAAVRCAVQAIAEAVGQLPVIVYSRDPAGAKERDTSHPLYEILHDAPNTWQSASSFKEQVTRDALLHGNGYGYISRAFDGRPIELQRLDPRSVTVDQDDFGAPLYFISTQAGRRQLDRGSILHISAPSLDGVSGASPVILAKETIGVLIALEAHTARLFGNGARPSLAVLLDEDPGEGALEKIVASWKAAHGGSRQGGTAVLQGVKAIESLTMNSVDSQLLQIWAYLISDIARVFRVPPVLLMDYSRQTWANAEFGGQQFLTYTLARWLKAWEGEIRLKLFAPDERQSSFAEFLIDDLLRADFGARAESYAKLISARVLSPNEARAMENRAPYAGGDQFMNPNTTSNTTPAPRQIEAPQ</sequence>
<dbReference type="NCBIfam" id="TIGR01537">
    <property type="entry name" value="portal_HK97"/>
    <property type="match status" value="1"/>
</dbReference>
<gene>
    <name evidence="2" type="ORF">SAMN02745157_0214</name>
</gene>
<dbReference type="Gene3D" id="1.20.1270.210">
    <property type="match status" value="1"/>
</dbReference>
<feature type="compositionally biased region" description="Low complexity" evidence="1">
    <location>
        <begin position="397"/>
        <end position="408"/>
    </location>
</feature>
<evidence type="ECO:0000313" key="2">
    <source>
        <dbReference type="EMBL" id="SHH04131.1"/>
    </source>
</evidence>
<dbReference type="EMBL" id="FQUP01000012">
    <property type="protein sequence ID" value="SHH04131.1"/>
    <property type="molecule type" value="Genomic_DNA"/>
</dbReference>
<organism evidence="2 3">
    <name type="scientific">Kaistia soli DSM 19436</name>
    <dbReference type="NCBI Taxonomy" id="1122133"/>
    <lineage>
        <taxon>Bacteria</taxon>
        <taxon>Pseudomonadati</taxon>
        <taxon>Pseudomonadota</taxon>
        <taxon>Alphaproteobacteria</taxon>
        <taxon>Hyphomicrobiales</taxon>
        <taxon>Kaistiaceae</taxon>
        <taxon>Kaistia</taxon>
    </lineage>
</organism>
<evidence type="ECO:0000256" key="1">
    <source>
        <dbReference type="SAM" id="MobiDB-lite"/>
    </source>
</evidence>
<dbReference type="InterPro" id="IPR006944">
    <property type="entry name" value="Phage/GTA_portal"/>
</dbReference>
<feature type="region of interest" description="Disordered" evidence="1">
    <location>
        <begin position="389"/>
        <end position="415"/>
    </location>
</feature>
<proteinExistence type="predicted"/>
<name>A0A1M5PQZ2_9HYPH</name>
<accession>A0A1M5PQZ2</accession>
<keyword evidence="3" id="KW-1185">Reference proteome</keyword>
<dbReference type="STRING" id="1122133.SAMN02745157_0214"/>
<dbReference type="AlphaFoldDB" id="A0A1M5PQZ2"/>
<dbReference type="InterPro" id="IPR006427">
    <property type="entry name" value="Portal_HK97"/>
</dbReference>
<evidence type="ECO:0000313" key="3">
    <source>
        <dbReference type="Proteomes" id="UP000184485"/>
    </source>
</evidence>